<sequence>MLEGLDGAGTTTQGALLAARLIEHGLPVDLTKEPTDGAIGRIARAFTDGDLHLEPETVALTFAADRIEHTVEIRGALDAGTWVVSDRYVASSLAYQTSQGLPFEWVRTLNSRAMEPDATVFVDTSVAACVARLESRGEFNTGPFDQASALQKARDLYLQAFASDVPLGRLIEVDGDASREEVADAIWDALAPLR</sequence>
<dbReference type="EMBL" id="BNAI01000001">
    <property type="protein sequence ID" value="GHF10420.1"/>
    <property type="molecule type" value="Genomic_DNA"/>
</dbReference>
<accession>A0A8J3LZL1</accession>
<reference evidence="12" key="1">
    <citation type="journal article" date="2014" name="Int. J. Syst. Evol. Microbiol.">
        <title>Complete genome sequence of Corynebacterium casei LMG S-19264T (=DSM 44701T), isolated from a smear-ripened cheese.</title>
        <authorList>
            <consortium name="US DOE Joint Genome Institute (JGI-PGF)"/>
            <person name="Walter F."/>
            <person name="Albersmeier A."/>
            <person name="Kalinowski J."/>
            <person name="Ruckert C."/>
        </authorList>
    </citation>
    <scope>NUCLEOTIDE SEQUENCE</scope>
    <source>
        <strain evidence="12">CGMCC 1.16548</strain>
    </source>
</reference>
<proteinExistence type="inferred from homology"/>
<feature type="domain" description="Thymidylate kinase-like" evidence="11">
    <location>
        <begin position="2"/>
        <end position="186"/>
    </location>
</feature>
<dbReference type="GO" id="GO:0004798">
    <property type="term" value="F:dTMP kinase activity"/>
    <property type="evidence" value="ECO:0007669"/>
    <property type="project" value="UniProtKB-UniRule"/>
</dbReference>
<comment type="caution">
    <text evidence="12">The sequence shown here is derived from an EMBL/GenBank/DDBJ whole genome shotgun (WGS) entry which is preliminary data.</text>
</comment>
<dbReference type="HAMAP" id="MF_00165">
    <property type="entry name" value="Thymidylate_kinase"/>
    <property type="match status" value="1"/>
</dbReference>
<dbReference type="InterPro" id="IPR027417">
    <property type="entry name" value="P-loop_NTPase"/>
</dbReference>
<dbReference type="Proteomes" id="UP000617531">
    <property type="component" value="Unassembled WGS sequence"/>
</dbReference>
<evidence type="ECO:0000256" key="5">
    <source>
        <dbReference type="ARBA" id="ARBA00022727"/>
    </source>
</evidence>
<dbReference type="CDD" id="cd01672">
    <property type="entry name" value="TMPK"/>
    <property type="match status" value="1"/>
</dbReference>
<dbReference type="PANTHER" id="PTHR10344:SF4">
    <property type="entry name" value="UMP-CMP KINASE 2, MITOCHONDRIAL"/>
    <property type="match status" value="1"/>
</dbReference>
<evidence type="ECO:0000256" key="1">
    <source>
        <dbReference type="ARBA" id="ARBA00009776"/>
    </source>
</evidence>
<dbReference type="InterPro" id="IPR018094">
    <property type="entry name" value="Thymidylate_kinase"/>
</dbReference>
<organism evidence="12 13">
    <name type="scientific">Pseudolysinimonas yzui</name>
    <dbReference type="NCBI Taxonomy" id="2708254"/>
    <lineage>
        <taxon>Bacteria</taxon>
        <taxon>Bacillati</taxon>
        <taxon>Actinomycetota</taxon>
        <taxon>Actinomycetes</taxon>
        <taxon>Micrococcales</taxon>
        <taxon>Microbacteriaceae</taxon>
        <taxon>Pseudolysinimonas</taxon>
    </lineage>
</organism>
<keyword evidence="7 10" id="KW-0418">Kinase</keyword>
<evidence type="ECO:0000256" key="10">
    <source>
        <dbReference type="HAMAP-Rule" id="MF_00165"/>
    </source>
</evidence>
<dbReference type="PANTHER" id="PTHR10344">
    <property type="entry name" value="THYMIDYLATE KINASE"/>
    <property type="match status" value="1"/>
</dbReference>
<dbReference type="GO" id="GO:0006233">
    <property type="term" value="P:dTDP biosynthetic process"/>
    <property type="evidence" value="ECO:0007669"/>
    <property type="project" value="InterPro"/>
</dbReference>
<comment type="function">
    <text evidence="10">Phosphorylation of dTMP to form dTDP in both de novo and salvage pathways of dTTP synthesis.</text>
</comment>
<dbReference type="InterPro" id="IPR039430">
    <property type="entry name" value="Thymidylate_kin-like_dom"/>
</dbReference>
<protein>
    <recommendedName>
        <fullName evidence="3 10">Thymidylate kinase</fullName>
        <ecNumber evidence="2 10">2.7.4.9</ecNumber>
    </recommendedName>
    <alternativeName>
        <fullName evidence="10">dTMP kinase</fullName>
    </alternativeName>
</protein>
<evidence type="ECO:0000256" key="3">
    <source>
        <dbReference type="ARBA" id="ARBA00017144"/>
    </source>
</evidence>
<evidence type="ECO:0000313" key="13">
    <source>
        <dbReference type="Proteomes" id="UP000617531"/>
    </source>
</evidence>
<dbReference type="InterPro" id="IPR018095">
    <property type="entry name" value="Thymidylate_kin_CS"/>
</dbReference>
<keyword evidence="8 10" id="KW-0067">ATP-binding</keyword>
<dbReference type="Gene3D" id="3.40.50.300">
    <property type="entry name" value="P-loop containing nucleotide triphosphate hydrolases"/>
    <property type="match status" value="1"/>
</dbReference>
<keyword evidence="5 10" id="KW-0545">Nucleotide biosynthesis</keyword>
<evidence type="ECO:0000256" key="6">
    <source>
        <dbReference type="ARBA" id="ARBA00022741"/>
    </source>
</evidence>
<dbReference type="GO" id="GO:0006227">
    <property type="term" value="P:dUDP biosynthetic process"/>
    <property type="evidence" value="ECO:0007669"/>
    <property type="project" value="TreeGrafter"/>
</dbReference>
<name>A0A8J3LZL1_9MICO</name>
<dbReference type="PROSITE" id="PS01331">
    <property type="entry name" value="THYMIDYLATE_KINASE"/>
    <property type="match status" value="1"/>
</dbReference>
<dbReference type="NCBIfam" id="TIGR00041">
    <property type="entry name" value="DTMP_kinase"/>
    <property type="match status" value="1"/>
</dbReference>
<comment type="similarity">
    <text evidence="1 10">Belongs to the thymidylate kinase family.</text>
</comment>
<evidence type="ECO:0000313" key="12">
    <source>
        <dbReference type="EMBL" id="GHF10420.1"/>
    </source>
</evidence>
<evidence type="ECO:0000256" key="4">
    <source>
        <dbReference type="ARBA" id="ARBA00022679"/>
    </source>
</evidence>
<comment type="catalytic activity">
    <reaction evidence="9 10">
        <text>dTMP + ATP = dTDP + ADP</text>
        <dbReference type="Rhea" id="RHEA:13517"/>
        <dbReference type="ChEBI" id="CHEBI:30616"/>
        <dbReference type="ChEBI" id="CHEBI:58369"/>
        <dbReference type="ChEBI" id="CHEBI:63528"/>
        <dbReference type="ChEBI" id="CHEBI:456216"/>
        <dbReference type="EC" id="2.7.4.9"/>
    </reaction>
</comment>
<evidence type="ECO:0000256" key="9">
    <source>
        <dbReference type="ARBA" id="ARBA00048743"/>
    </source>
</evidence>
<evidence type="ECO:0000256" key="7">
    <source>
        <dbReference type="ARBA" id="ARBA00022777"/>
    </source>
</evidence>
<keyword evidence="6 10" id="KW-0547">Nucleotide-binding</keyword>
<dbReference type="GO" id="GO:0005737">
    <property type="term" value="C:cytoplasm"/>
    <property type="evidence" value="ECO:0007669"/>
    <property type="project" value="TreeGrafter"/>
</dbReference>
<dbReference type="SUPFAM" id="SSF52540">
    <property type="entry name" value="P-loop containing nucleoside triphosphate hydrolases"/>
    <property type="match status" value="1"/>
</dbReference>
<evidence type="ECO:0000256" key="8">
    <source>
        <dbReference type="ARBA" id="ARBA00022840"/>
    </source>
</evidence>
<gene>
    <name evidence="10" type="primary">tmk</name>
    <name evidence="12" type="ORF">GCM10011600_09450</name>
</gene>
<comment type="caution">
    <text evidence="10">Lacks conserved residue(s) required for the propagation of feature annotation.</text>
</comment>
<dbReference type="EC" id="2.7.4.9" evidence="2 10"/>
<dbReference type="Pfam" id="PF02223">
    <property type="entry name" value="Thymidylate_kin"/>
    <property type="match status" value="1"/>
</dbReference>
<dbReference type="AlphaFoldDB" id="A0A8J3LZL1"/>
<keyword evidence="4 10" id="KW-0808">Transferase</keyword>
<dbReference type="GO" id="GO:0006235">
    <property type="term" value="P:dTTP biosynthetic process"/>
    <property type="evidence" value="ECO:0007669"/>
    <property type="project" value="UniProtKB-UniRule"/>
</dbReference>
<keyword evidence="13" id="KW-1185">Reference proteome</keyword>
<evidence type="ECO:0000256" key="2">
    <source>
        <dbReference type="ARBA" id="ARBA00012980"/>
    </source>
</evidence>
<reference evidence="12" key="2">
    <citation type="submission" date="2020-09" db="EMBL/GenBank/DDBJ databases">
        <authorList>
            <person name="Sun Q."/>
            <person name="Zhou Y."/>
        </authorList>
    </citation>
    <scope>NUCLEOTIDE SEQUENCE</scope>
    <source>
        <strain evidence="12">CGMCC 1.16548</strain>
    </source>
</reference>
<evidence type="ECO:0000259" key="11">
    <source>
        <dbReference type="Pfam" id="PF02223"/>
    </source>
</evidence>
<dbReference type="GO" id="GO:0005524">
    <property type="term" value="F:ATP binding"/>
    <property type="evidence" value="ECO:0007669"/>
    <property type="project" value="UniProtKB-UniRule"/>
</dbReference>